<dbReference type="GO" id="GO:0016740">
    <property type="term" value="F:transferase activity"/>
    <property type="evidence" value="ECO:0007669"/>
    <property type="project" value="UniProtKB-KW"/>
</dbReference>
<protein>
    <submittedName>
        <fullName evidence="1">Queuine tRNA-ribosyltransferase</fullName>
    </submittedName>
</protein>
<sequence length="250" mass="28513">MYLINIFPLGNICLESNQRMHMFLTHMVEKYPAYTEAARNAPGYKILDNSLIELGGAVDLERVVKAAEYIGADEIILPDVFQDGPATIKAVQSAIDELNKMYPNRSWPFKLQAVAQGKDESEWVDCYMALIKNPDVDVIGVPKVLAKMHPEGRPYFVNNVCNLWAKPHHLLGMWYSMSEFLEYKFPENIRSCDTVLLGYLFKHDLNFWGVRPDGHTLNLEKDVVPYTNMFTNYHDAPVVVSNKLKDVVAL</sequence>
<reference evidence="1" key="1">
    <citation type="journal article" date="2021" name="Proc. Natl. Acad. Sci. U.S.A.">
        <title>A Catalog of Tens of Thousands of Viruses from Human Metagenomes Reveals Hidden Associations with Chronic Diseases.</title>
        <authorList>
            <person name="Tisza M.J."/>
            <person name="Buck C.B."/>
        </authorList>
    </citation>
    <scope>NUCLEOTIDE SEQUENCE</scope>
    <source>
        <strain evidence="1">CtoNj20</strain>
    </source>
</reference>
<name>A0A8D9UH23_9CAUD</name>
<organism evidence="1">
    <name type="scientific">Siphoviridae sp. ctoNj20</name>
    <dbReference type="NCBI Taxonomy" id="2826085"/>
    <lineage>
        <taxon>Viruses</taxon>
        <taxon>Duplodnaviria</taxon>
        <taxon>Heunggongvirae</taxon>
        <taxon>Uroviricota</taxon>
        <taxon>Caudoviricetes</taxon>
    </lineage>
</organism>
<keyword evidence="1" id="KW-0808">Transferase</keyword>
<accession>A0A8D9UH23</accession>
<dbReference type="EMBL" id="BK014724">
    <property type="protein sequence ID" value="DAD55437.1"/>
    <property type="molecule type" value="Genomic_DNA"/>
</dbReference>
<proteinExistence type="predicted"/>
<evidence type="ECO:0000313" key="1">
    <source>
        <dbReference type="EMBL" id="DAD55437.1"/>
    </source>
</evidence>